<keyword evidence="7" id="KW-0479">Metal-binding</keyword>
<dbReference type="PRINTS" id="PR01100">
    <property type="entry name" value="SHIKIMTKNASE"/>
</dbReference>
<keyword evidence="9" id="KW-1185">Reference proteome</keyword>
<keyword evidence="6 7" id="KW-0057">Aromatic amino acid biosynthesis</keyword>
<keyword evidence="1 7" id="KW-0028">Amino-acid biosynthesis</keyword>
<keyword evidence="5 7" id="KW-0067">ATP-binding</keyword>
<comment type="subcellular location">
    <subcellularLocation>
        <location evidence="7">Cytoplasm</location>
    </subcellularLocation>
</comment>
<feature type="binding site" evidence="7">
    <location>
        <position position="79"/>
    </location>
    <ligand>
        <name>substrate</name>
    </ligand>
</feature>
<evidence type="ECO:0000313" key="8">
    <source>
        <dbReference type="EMBL" id="MFD1096590.1"/>
    </source>
</evidence>
<dbReference type="Gene3D" id="3.40.50.300">
    <property type="entry name" value="P-loop containing nucleotide triphosphate hydrolases"/>
    <property type="match status" value="1"/>
</dbReference>
<comment type="caution">
    <text evidence="7">Lacks conserved residue(s) required for the propagation of feature annotation.</text>
</comment>
<dbReference type="InterPro" id="IPR027417">
    <property type="entry name" value="P-loop_NTPase"/>
</dbReference>
<evidence type="ECO:0000256" key="3">
    <source>
        <dbReference type="ARBA" id="ARBA00022741"/>
    </source>
</evidence>
<feature type="binding site" evidence="7">
    <location>
        <position position="14"/>
    </location>
    <ligand>
        <name>Mg(2+)</name>
        <dbReference type="ChEBI" id="CHEBI:18420"/>
    </ligand>
</feature>
<feature type="binding site" evidence="7">
    <location>
        <begin position="10"/>
        <end position="15"/>
    </location>
    <ligand>
        <name>ATP</name>
        <dbReference type="ChEBI" id="CHEBI:30616"/>
    </ligand>
</feature>
<dbReference type="Pfam" id="PF01202">
    <property type="entry name" value="SKI"/>
    <property type="match status" value="1"/>
</dbReference>
<name>A0ABW3NV75_9FLAO</name>
<dbReference type="InterPro" id="IPR031322">
    <property type="entry name" value="Shikimate/glucono_kinase"/>
</dbReference>
<gene>
    <name evidence="7" type="primary">aroK</name>
    <name evidence="8" type="ORF">ACFQ3Q_12565</name>
</gene>
<dbReference type="EC" id="2.7.1.71" evidence="7"/>
<feature type="binding site" evidence="7">
    <location>
        <position position="120"/>
    </location>
    <ligand>
        <name>ATP</name>
        <dbReference type="ChEBI" id="CHEBI:30616"/>
    </ligand>
</feature>
<keyword evidence="3 7" id="KW-0547">Nucleotide-binding</keyword>
<dbReference type="Proteomes" id="UP001597131">
    <property type="component" value="Unassembled WGS sequence"/>
</dbReference>
<dbReference type="PANTHER" id="PTHR21087:SF16">
    <property type="entry name" value="SHIKIMATE KINASE 1, CHLOROPLASTIC"/>
    <property type="match status" value="1"/>
</dbReference>
<keyword evidence="7" id="KW-0460">Magnesium</keyword>
<keyword evidence="2 7" id="KW-0808">Transferase</keyword>
<accession>A0ABW3NV75</accession>
<evidence type="ECO:0000256" key="1">
    <source>
        <dbReference type="ARBA" id="ARBA00022605"/>
    </source>
</evidence>
<dbReference type="GO" id="GO:0016301">
    <property type="term" value="F:kinase activity"/>
    <property type="evidence" value="ECO:0007669"/>
    <property type="project" value="UniProtKB-KW"/>
</dbReference>
<comment type="catalytic activity">
    <reaction evidence="7">
        <text>shikimate + ATP = 3-phosphoshikimate + ADP + H(+)</text>
        <dbReference type="Rhea" id="RHEA:13121"/>
        <dbReference type="ChEBI" id="CHEBI:15378"/>
        <dbReference type="ChEBI" id="CHEBI:30616"/>
        <dbReference type="ChEBI" id="CHEBI:36208"/>
        <dbReference type="ChEBI" id="CHEBI:145989"/>
        <dbReference type="ChEBI" id="CHEBI:456216"/>
        <dbReference type="EC" id="2.7.1.71"/>
    </reaction>
</comment>
<dbReference type="HAMAP" id="MF_00109">
    <property type="entry name" value="Shikimate_kinase"/>
    <property type="match status" value="1"/>
</dbReference>
<protein>
    <recommendedName>
        <fullName evidence="7">Shikimate kinase</fullName>
        <shortName evidence="7">SK</shortName>
        <ecNumber evidence="7">2.7.1.71</ecNumber>
    </recommendedName>
</protein>
<dbReference type="CDD" id="cd00464">
    <property type="entry name" value="SK"/>
    <property type="match status" value="1"/>
</dbReference>
<comment type="similarity">
    <text evidence="7">Belongs to the shikimate kinase family.</text>
</comment>
<comment type="function">
    <text evidence="7">Catalyzes the specific phosphorylation of the 3-hydroxyl group of shikimic acid using ATP as a cosubstrate.</text>
</comment>
<dbReference type="InterPro" id="IPR000623">
    <property type="entry name" value="Shikimate_kinase/TSH1"/>
</dbReference>
<proteinExistence type="inferred from homology"/>
<feature type="binding site" evidence="7">
    <location>
        <position position="32"/>
    </location>
    <ligand>
        <name>substrate</name>
    </ligand>
</feature>
<evidence type="ECO:0000256" key="4">
    <source>
        <dbReference type="ARBA" id="ARBA00022777"/>
    </source>
</evidence>
<comment type="pathway">
    <text evidence="7">Metabolic intermediate biosynthesis; chorismate biosynthesis; chorismate from D-erythrose 4-phosphate and phosphoenolpyruvate: step 5/7.</text>
</comment>
<comment type="caution">
    <text evidence="8">The sequence shown here is derived from an EMBL/GenBank/DDBJ whole genome shotgun (WGS) entry which is preliminary data.</text>
</comment>
<comment type="cofactor">
    <cofactor evidence="7">
        <name>Mg(2+)</name>
        <dbReference type="ChEBI" id="CHEBI:18420"/>
    </cofactor>
    <text evidence="7">Binds 1 Mg(2+) ion per subunit.</text>
</comment>
<sequence>MKIFIAGYMGSGKSVIGKQLAEALNINYVDLDNQIEIIEGEDVNGIFEEKGELYFRKLESRILQDILNDPSDMVVSLGGGTPCYGNNFDAIKDSEDTTTIYLKASVETLTARLAYEKVHRPVISHLETKEQLEEFIRKHLFERAFYYNQSDYIIDVNNLDPEEIVGRILKKLD</sequence>
<evidence type="ECO:0000256" key="6">
    <source>
        <dbReference type="ARBA" id="ARBA00023141"/>
    </source>
</evidence>
<organism evidence="8 9">
    <name type="scientific">Salegentibacter chungangensis</name>
    <dbReference type="NCBI Taxonomy" id="1335724"/>
    <lineage>
        <taxon>Bacteria</taxon>
        <taxon>Pseudomonadati</taxon>
        <taxon>Bacteroidota</taxon>
        <taxon>Flavobacteriia</taxon>
        <taxon>Flavobacteriales</taxon>
        <taxon>Flavobacteriaceae</taxon>
        <taxon>Salegentibacter</taxon>
    </lineage>
</organism>
<dbReference type="SUPFAM" id="SSF52540">
    <property type="entry name" value="P-loop containing nucleoside triphosphate hydrolases"/>
    <property type="match status" value="1"/>
</dbReference>
<keyword evidence="7" id="KW-0963">Cytoplasm</keyword>
<dbReference type="EMBL" id="JBHTLI010000003">
    <property type="protein sequence ID" value="MFD1096590.1"/>
    <property type="molecule type" value="Genomic_DNA"/>
</dbReference>
<evidence type="ECO:0000256" key="7">
    <source>
        <dbReference type="HAMAP-Rule" id="MF_00109"/>
    </source>
</evidence>
<keyword evidence="4 7" id="KW-0418">Kinase</keyword>
<feature type="binding site" evidence="7">
    <location>
        <position position="56"/>
    </location>
    <ligand>
        <name>substrate</name>
    </ligand>
</feature>
<evidence type="ECO:0000256" key="5">
    <source>
        <dbReference type="ARBA" id="ARBA00022840"/>
    </source>
</evidence>
<dbReference type="RefSeq" id="WP_380746382.1">
    <property type="nucleotide sequence ID" value="NZ_JBHTLI010000003.1"/>
</dbReference>
<reference evidence="9" key="1">
    <citation type="journal article" date="2019" name="Int. J. Syst. Evol. Microbiol.">
        <title>The Global Catalogue of Microorganisms (GCM) 10K type strain sequencing project: providing services to taxonomists for standard genome sequencing and annotation.</title>
        <authorList>
            <consortium name="The Broad Institute Genomics Platform"/>
            <consortium name="The Broad Institute Genome Sequencing Center for Infectious Disease"/>
            <person name="Wu L."/>
            <person name="Ma J."/>
        </authorList>
    </citation>
    <scope>NUCLEOTIDE SEQUENCE [LARGE SCALE GENOMIC DNA]</scope>
    <source>
        <strain evidence="9">CCUG 64793</strain>
    </source>
</reference>
<dbReference type="PANTHER" id="PTHR21087">
    <property type="entry name" value="SHIKIMATE KINASE"/>
    <property type="match status" value="1"/>
</dbReference>
<feature type="binding site" evidence="7">
    <location>
        <position position="143"/>
    </location>
    <ligand>
        <name>substrate</name>
    </ligand>
</feature>
<evidence type="ECO:0000313" key="9">
    <source>
        <dbReference type="Proteomes" id="UP001597131"/>
    </source>
</evidence>
<evidence type="ECO:0000256" key="2">
    <source>
        <dbReference type="ARBA" id="ARBA00022679"/>
    </source>
</evidence>
<comment type="subunit">
    <text evidence="7">Monomer.</text>
</comment>